<dbReference type="RefSeq" id="WP_258330904.1">
    <property type="nucleotide sequence ID" value="NZ_JAPTGG010000004.1"/>
</dbReference>
<dbReference type="PANTHER" id="PTHR47545">
    <property type="entry name" value="MULTIFUNCTIONAL CCA PROTEIN"/>
    <property type="match status" value="1"/>
</dbReference>
<evidence type="ECO:0000256" key="5">
    <source>
        <dbReference type="ARBA" id="ARBA00022723"/>
    </source>
</evidence>
<dbReference type="Gene3D" id="3.30.460.10">
    <property type="entry name" value="Beta Polymerase, domain 2"/>
    <property type="match status" value="1"/>
</dbReference>
<keyword evidence="4 11" id="KW-0548">Nucleotidyltransferase</keyword>
<keyword evidence="7 11" id="KW-0692">RNA repair</keyword>
<dbReference type="GO" id="GO:0000049">
    <property type="term" value="F:tRNA binding"/>
    <property type="evidence" value="ECO:0007669"/>
    <property type="project" value="UniProtKB-UniRule"/>
</dbReference>
<organism evidence="14 15">
    <name type="scientific">Dasania phycosphaerae</name>
    <dbReference type="NCBI Taxonomy" id="2950436"/>
    <lineage>
        <taxon>Bacteria</taxon>
        <taxon>Pseudomonadati</taxon>
        <taxon>Pseudomonadota</taxon>
        <taxon>Gammaproteobacteria</taxon>
        <taxon>Cellvibrionales</taxon>
        <taxon>Spongiibacteraceae</taxon>
        <taxon>Dasania</taxon>
    </lineage>
</organism>
<evidence type="ECO:0000256" key="3">
    <source>
        <dbReference type="ARBA" id="ARBA00022694"/>
    </source>
</evidence>
<feature type="binding site" evidence="11">
    <location>
        <position position="11"/>
    </location>
    <ligand>
        <name>CTP</name>
        <dbReference type="ChEBI" id="CHEBI:37563"/>
    </ligand>
</feature>
<dbReference type="GO" id="GO:0005524">
    <property type="term" value="F:ATP binding"/>
    <property type="evidence" value="ECO:0007669"/>
    <property type="project" value="UniProtKB-UniRule"/>
</dbReference>
<dbReference type="PANTHER" id="PTHR47545:SF1">
    <property type="entry name" value="MULTIFUNCTIONAL CCA PROTEIN"/>
    <property type="match status" value="1"/>
</dbReference>
<keyword evidence="10 11" id="KW-0694">RNA-binding</keyword>
<protein>
    <recommendedName>
        <fullName evidence="11">CCA-adding enzyme</fullName>
        <ecNumber evidence="11">2.7.7.72</ecNumber>
    </recommendedName>
    <alternativeName>
        <fullName evidence="11">CCA tRNA nucleotidyltransferase</fullName>
    </alternativeName>
    <alternativeName>
        <fullName evidence="11">tRNA CCA-pyrophosphorylase</fullName>
    </alternativeName>
    <alternativeName>
        <fullName evidence="11">tRNA adenylyl-/cytidylyl- transferase</fullName>
    </alternativeName>
    <alternativeName>
        <fullName evidence="11">tRNA nucleotidyltransferase</fullName>
    </alternativeName>
    <alternativeName>
        <fullName evidence="11">tRNA-NT</fullName>
    </alternativeName>
</protein>
<evidence type="ECO:0000313" key="15">
    <source>
        <dbReference type="Proteomes" id="UP001069090"/>
    </source>
</evidence>
<feature type="binding site" evidence="11">
    <location>
        <position position="11"/>
    </location>
    <ligand>
        <name>ATP</name>
        <dbReference type="ChEBI" id="CHEBI:30616"/>
    </ligand>
</feature>
<keyword evidence="15" id="KW-1185">Reference proteome</keyword>
<dbReference type="Pfam" id="PF01743">
    <property type="entry name" value="PolyA_pol"/>
    <property type="match status" value="1"/>
</dbReference>
<gene>
    <name evidence="11" type="primary">cca</name>
    <name evidence="14" type="ORF">O0V09_06025</name>
</gene>
<keyword evidence="3 11" id="KW-0819">tRNA processing</keyword>
<evidence type="ECO:0000259" key="13">
    <source>
        <dbReference type="Pfam" id="PF12627"/>
    </source>
</evidence>
<evidence type="ECO:0000256" key="4">
    <source>
        <dbReference type="ARBA" id="ARBA00022695"/>
    </source>
</evidence>
<reference evidence="14 15" key="1">
    <citation type="submission" date="2022-12" db="EMBL/GenBank/DDBJ databases">
        <title>Dasania phycosphaerae sp. nov., isolated from particulate material of the south coast of Korea.</title>
        <authorList>
            <person name="Jiang Y."/>
        </authorList>
    </citation>
    <scope>NUCLEOTIDE SEQUENCE [LARGE SCALE GENOMIC DNA]</scope>
    <source>
        <strain evidence="14 15">GY-19</strain>
    </source>
</reference>
<evidence type="ECO:0000256" key="9">
    <source>
        <dbReference type="ARBA" id="ARBA00022842"/>
    </source>
</evidence>
<proteinExistence type="inferred from homology"/>
<accession>A0A9J6RL71</accession>
<feature type="binding site" evidence="11">
    <location>
        <position position="8"/>
    </location>
    <ligand>
        <name>CTP</name>
        <dbReference type="ChEBI" id="CHEBI:37563"/>
    </ligand>
</feature>
<feature type="domain" description="Poly A polymerase head" evidence="12">
    <location>
        <begin position="3"/>
        <end position="122"/>
    </location>
</feature>
<dbReference type="EC" id="2.7.7.72" evidence="11"/>
<dbReference type="InterPro" id="IPR002646">
    <property type="entry name" value="PolA_pol_head_dom"/>
</dbReference>
<dbReference type="SUPFAM" id="SSF81891">
    <property type="entry name" value="Poly A polymerase C-terminal region-like"/>
    <property type="match status" value="1"/>
</dbReference>
<evidence type="ECO:0000256" key="6">
    <source>
        <dbReference type="ARBA" id="ARBA00022741"/>
    </source>
</evidence>
<comment type="catalytic activity">
    <reaction evidence="11">
        <text>a tRNA precursor + 2 CTP + ATP = a tRNA with a 3' CCA end + 3 diphosphate</text>
        <dbReference type="Rhea" id="RHEA:14433"/>
        <dbReference type="Rhea" id="RHEA-COMP:10465"/>
        <dbReference type="Rhea" id="RHEA-COMP:10468"/>
        <dbReference type="ChEBI" id="CHEBI:30616"/>
        <dbReference type="ChEBI" id="CHEBI:33019"/>
        <dbReference type="ChEBI" id="CHEBI:37563"/>
        <dbReference type="ChEBI" id="CHEBI:74896"/>
        <dbReference type="ChEBI" id="CHEBI:83071"/>
        <dbReference type="EC" id="2.7.7.72"/>
    </reaction>
</comment>
<feature type="binding site" evidence="11">
    <location>
        <position position="137"/>
    </location>
    <ligand>
        <name>ATP</name>
        <dbReference type="ChEBI" id="CHEBI:30616"/>
    </ligand>
</feature>
<keyword evidence="9 11" id="KW-0460">Magnesium</keyword>
<feature type="binding site" evidence="11">
    <location>
        <position position="91"/>
    </location>
    <ligand>
        <name>CTP</name>
        <dbReference type="ChEBI" id="CHEBI:37563"/>
    </ligand>
</feature>
<evidence type="ECO:0000313" key="14">
    <source>
        <dbReference type="EMBL" id="MCZ0864749.1"/>
    </source>
</evidence>
<comment type="miscellaneous">
    <text evidence="11">A single active site specifically recognizes both ATP and CTP and is responsible for their addition.</text>
</comment>
<dbReference type="PIRSF" id="PIRSF000813">
    <property type="entry name" value="CCA_bact"/>
    <property type="match status" value="1"/>
</dbReference>
<evidence type="ECO:0000256" key="1">
    <source>
        <dbReference type="ARBA" id="ARBA00001946"/>
    </source>
</evidence>
<keyword evidence="6 11" id="KW-0547">Nucleotide-binding</keyword>
<sequence length="360" mass="40286">MKTYLVGGAVRDTLLGYPFHERDWVVVGATPQQLLAQGYQQVGKDFPVFLHPETKEEYALARTERKNGQGYSGFACYSAPDVSLEDDLLRRDLSINAIAQDEKGNIIDPYQGQQDIAAKKLRHVSPAFAEDPLRVLRTARFLARYHHLGFSVAEETLQLMQQLSSSGELQHLSRERIWVETEKALSEQSPQQYFLCLQHCGALAQLYPPMPALTEQSATRLQQASKNCSPAQRFALLFYQAQNQDLLKQLKALKVPNEVAELCQLFSLYADTVIAEQLSAQQALQLLQNCDAYRRGSRFALFLQCCQQLSQHNHADKLNLALTLCLSVDAKALAAQGLSGKAIALAIEQQRLNLLSEILP</sequence>
<dbReference type="Gene3D" id="1.10.3090.10">
    <property type="entry name" value="cca-adding enzyme, domain 2"/>
    <property type="match status" value="1"/>
</dbReference>
<dbReference type="Proteomes" id="UP001069090">
    <property type="component" value="Unassembled WGS sequence"/>
</dbReference>
<evidence type="ECO:0000256" key="7">
    <source>
        <dbReference type="ARBA" id="ARBA00022800"/>
    </source>
</evidence>
<dbReference type="InterPro" id="IPR012006">
    <property type="entry name" value="CCA_bact"/>
</dbReference>
<feature type="binding site" evidence="11">
    <location>
        <position position="137"/>
    </location>
    <ligand>
        <name>CTP</name>
        <dbReference type="ChEBI" id="CHEBI:37563"/>
    </ligand>
</feature>
<dbReference type="GO" id="GO:0042245">
    <property type="term" value="P:RNA repair"/>
    <property type="evidence" value="ECO:0007669"/>
    <property type="project" value="UniProtKB-KW"/>
</dbReference>
<evidence type="ECO:0000256" key="8">
    <source>
        <dbReference type="ARBA" id="ARBA00022840"/>
    </source>
</evidence>
<dbReference type="SUPFAM" id="SSF81301">
    <property type="entry name" value="Nucleotidyltransferase"/>
    <property type="match status" value="1"/>
</dbReference>
<evidence type="ECO:0000256" key="2">
    <source>
        <dbReference type="ARBA" id="ARBA00022679"/>
    </source>
</evidence>
<dbReference type="CDD" id="cd05398">
    <property type="entry name" value="NT_ClassII-CCAase"/>
    <property type="match status" value="1"/>
</dbReference>
<dbReference type="AlphaFoldDB" id="A0A9J6RL71"/>
<keyword evidence="8 11" id="KW-0067">ATP-binding</keyword>
<evidence type="ECO:0000256" key="10">
    <source>
        <dbReference type="ARBA" id="ARBA00022884"/>
    </source>
</evidence>
<dbReference type="GO" id="GO:0004810">
    <property type="term" value="F:CCA tRNA nucleotidyltransferase activity"/>
    <property type="evidence" value="ECO:0007669"/>
    <property type="project" value="UniProtKB-UniRule"/>
</dbReference>
<dbReference type="Pfam" id="PF12627">
    <property type="entry name" value="PolyA_pol_RNAbd"/>
    <property type="match status" value="1"/>
</dbReference>
<comment type="similarity">
    <text evidence="11">Belongs to the tRNA nucleotidyltransferase/poly(A) polymerase family. Bacterial CCA-adding enzyme type 2 subfamily.</text>
</comment>
<feature type="binding site" evidence="11">
    <location>
        <position position="8"/>
    </location>
    <ligand>
        <name>ATP</name>
        <dbReference type="ChEBI" id="CHEBI:30616"/>
    </ligand>
</feature>
<comment type="cofactor">
    <cofactor evidence="1 11">
        <name>Mg(2+)</name>
        <dbReference type="ChEBI" id="CHEBI:18420"/>
    </cofactor>
</comment>
<comment type="function">
    <text evidence="11">Catalyzes the addition and repair of the essential 3'-terminal CCA sequence in tRNAs without using a nucleic acid template. Adds these three nucleotides in the order of C, C, and A to the tRNA nucleotide-73, using CTP and ATP as substrates and producing inorganic pyrophosphate. tRNA 3'-terminal CCA addition is required both for tRNA processing and repair. Also involved in tRNA surveillance by mediating tandem CCA addition to generate a CCACCA at the 3' terminus of unstable tRNAs. While stable tRNAs receive only 3'-terminal CCA, unstable tRNAs are marked with CCACCA and rapidly degraded.</text>
</comment>
<keyword evidence="2 11" id="KW-0808">Transferase</keyword>
<feature type="binding site" evidence="11">
    <location>
        <position position="91"/>
    </location>
    <ligand>
        <name>ATP</name>
        <dbReference type="ChEBI" id="CHEBI:30616"/>
    </ligand>
</feature>
<dbReference type="InterPro" id="IPR043519">
    <property type="entry name" value="NT_sf"/>
</dbReference>
<evidence type="ECO:0000259" key="12">
    <source>
        <dbReference type="Pfam" id="PF01743"/>
    </source>
</evidence>
<feature type="binding site" evidence="11">
    <location>
        <position position="23"/>
    </location>
    <ligand>
        <name>Mg(2+)</name>
        <dbReference type="ChEBI" id="CHEBI:18420"/>
    </ligand>
</feature>
<dbReference type="GO" id="GO:0001680">
    <property type="term" value="P:tRNA 3'-terminal CCA addition"/>
    <property type="evidence" value="ECO:0007669"/>
    <property type="project" value="UniProtKB-UniRule"/>
</dbReference>
<feature type="binding site" evidence="11">
    <location>
        <position position="140"/>
    </location>
    <ligand>
        <name>CTP</name>
        <dbReference type="ChEBI" id="CHEBI:37563"/>
    </ligand>
</feature>
<dbReference type="InterPro" id="IPR050124">
    <property type="entry name" value="tRNA_CCA-adding_enzyme"/>
</dbReference>
<feature type="binding site" evidence="11">
    <location>
        <position position="21"/>
    </location>
    <ligand>
        <name>Mg(2+)</name>
        <dbReference type="ChEBI" id="CHEBI:18420"/>
    </ligand>
</feature>
<feature type="domain" description="tRNA nucleotidyltransferase/poly(A) polymerase RNA and SrmB- binding" evidence="13">
    <location>
        <begin position="149"/>
        <end position="210"/>
    </location>
</feature>
<name>A0A9J6RL71_9GAMM</name>
<comment type="caution">
    <text evidence="14">The sequence shown here is derived from an EMBL/GenBank/DDBJ whole genome shotgun (WGS) entry which is preliminary data.</text>
</comment>
<evidence type="ECO:0000256" key="11">
    <source>
        <dbReference type="HAMAP-Rule" id="MF_01262"/>
    </source>
</evidence>
<dbReference type="EMBL" id="JAPTGG010000004">
    <property type="protein sequence ID" value="MCZ0864749.1"/>
    <property type="molecule type" value="Genomic_DNA"/>
</dbReference>
<dbReference type="HAMAP" id="MF_01262">
    <property type="entry name" value="CCA_bact_type2"/>
    <property type="match status" value="1"/>
</dbReference>
<feature type="binding site" evidence="11">
    <location>
        <position position="140"/>
    </location>
    <ligand>
        <name>ATP</name>
        <dbReference type="ChEBI" id="CHEBI:30616"/>
    </ligand>
</feature>
<keyword evidence="5 11" id="KW-0479">Metal-binding</keyword>
<dbReference type="GO" id="GO:0000287">
    <property type="term" value="F:magnesium ion binding"/>
    <property type="evidence" value="ECO:0007669"/>
    <property type="project" value="UniProtKB-UniRule"/>
</dbReference>
<comment type="catalytic activity">
    <reaction evidence="11">
        <text>a tRNA with a 3' CCA end + 2 CTP + ATP = a tRNA with a 3' CCACCA end + 3 diphosphate</text>
        <dbReference type="Rhea" id="RHEA:76235"/>
        <dbReference type="Rhea" id="RHEA-COMP:10468"/>
        <dbReference type="Rhea" id="RHEA-COMP:18655"/>
        <dbReference type="ChEBI" id="CHEBI:30616"/>
        <dbReference type="ChEBI" id="CHEBI:33019"/>
        <dbReference type="ChEBI" id="CHEBI:37563"/>
        <dbReference type="ChEBI" id="CHEBI:83071"/>
        <dbReference type="ChEBI" id="CHEBI:195187"/>
    </reaction>
</comment>
<dbReference type="InterPro" id="IPR032828">
    <property type="entry name" value="PolyA_RNA-bd"/>
</dbReference>